<feature type="domain" description="Methyltransferase" evidence="1">
    <location>
        <begin position="36"/>
        <end position="150"/>
    </location>
</feature>
<gene>
    <name evidence="2" type="ORF">AVL62_01805</name>
</gene>
<dbReference type="SUPFAM" id="SSF53335">
    <property type="entry name" value="S-adenosyl-L-methionine-dependent methyltransferases"/>
    <property type="match status" value="1"/>
</dbReference>
<evidence type="ECO:0000313" key="3">
    <source>
        <dbReference type="Proteomes" id="UP000054837"/>
    </source>
</evidence>
<reference evidence="2 3" key="1">
    <citation type="submission" date="2015-12" db="EMBL/GenBank/DDBJ databases">
        <title>Serinicoccus chungangenesis strain CD08_5 genome sequencing and assembly.</title>
        <authorList>
            <person name="Chander A.M."/>
            <person name="Kaur G."/>
            <person name="Nair G.R."/>
            <person name="Dhawan D.K."/>
            <person name="Kochhar R.K."/>
            <person name="Mayilraj S."/>
            <person name="Bhadada S.K."/>
        </authorList>
    </citation>
    <scope>NUCLEOTIDE SEQUENCE [LARGE SCALE GENOMIC DNA]</scope>
    <source>
        <strain evidence="2 3">CD08_5</strain>
    </source>
</reference>
<evidence type="ECO:0000259" key="1">
    <source>
        <dbReference type="Pfam" id="PF13847"/>
    </source>
</evidence>
<dbReference type="Proteomes" id="UP000054837">
    <property type="component" value="Unassembled WGS sequence"/>
</dbReference>
<dbReference type="AlphaFoldDB" id="A0A0W8I5S2"/>
<dbReference type="CDD" id="cd02440">
    <property type="entry name" value="AdoMet_MTases"/>
    <property type="match status" value="1"/>
</dbReference>
<name>A0A0W8I5S2_9MICO</name>
<dbReference type="PANTHER" id="PTHR43861:SF1">
    <property type="entry name" value="TRANS-ACONITATE 2-METHYLTRANSFERASE"/>
    <property type="match status" value="1"/>
</dbReference>
<dbReference type="Gene3D" id="3.40.50.150">
    <property type="entry name" value="Vaccinia Virus protein VP39"/>
    <property type="match status" value="1"/>
</dbReference>
<sequence length="207" mass="21775">MERYGALTARTYDVLSGEPVYGVGRHLALPALGLRPGQRVLDLGCGTGLNLPALLDAVGPTGTVVGLDRSPAMLEVAGRRRAPSPGRGRLRLAQGDMADPEALREAAAGEPFDAVVATYALSLTPDPARVWRAVTGVLRPGAGVAVVDMARPTGAAAWSAPLARLACRLGGADIDAHPWVVVEPELTRTRSWIRRGGHVRVLVGTWR</sequence>
<evidence type="ECO:0000313" key="2">
    <source>
        <dbReference type="EMBL" id="KUG53548.1"/>
    </source>
</evidence>
<protein>
    <recommendedName>
        <fullName evidence="1">Methyltransferase domain-containing protein</fullName>
    </recommendedName>
</protein>
<dbReference type="Pfam" id="PF13847">
    <property type="entry name" value="Methyltransf_31"/>
    <property type="match status" value="1"/>
</dbReference>
<keyword evidence="3" id="KW-1185">Reference proteome</keyword>
<accession>A0A0W8I5S2</accession>
<proteinExistence type="predicted"/>
<dbReference type="InterPro" id="IPR029063">
    <property type="entry name" value="SAM-dependent_MTases_sf"/>
</dbReference>
<dbReference type="EMBL" id="LQBL01000028">
    <property type="protein sequence ID" value="KUG53548.1"/>
    <property type="molecule type" value="Genomic_DNA"/>
</dbReference>
<organism evidence="2 3">
    <name type="scientific">Serinicoccus chungangensis</name>
    <dbReference type="NCBI Taxonomy" id="767452"/>
    <lineage>
        <taxon>Bacteria</taxon>
        <taxon>Bacillati</taxon>
        <taxon>Actinomycetota</taxon>
        <taxon>Actinomycetes</taxon>
        <taxon>Micrococcales</taxon>
        <taxon>Ornithinimicrobiaceae</taxon>
        <taxon>Serinicoccus</taxon>
    </lineage>
</organism>
<dbReference type="InterPro" id="IPR025714">
    <property type="entry name" value="Methyltranfer_dom"/>
</dbReference>
<dbReference type="STRING" id="767452.AVL62_01805"/>
<comment type="caution">
    <text evidence="2">The sequence shown here is derived from an EMBL/GenBank/DDBJ whole genome shotgun (WGS) entry which is preliminary data.</text>
</comment>
<dbReference type="PANTHER" id="PTHR43861">
    <property type="entry name" value="TRANS-ACONITATE 2-METHYLTRANSFERASE-RELATED"/>
    <property type="match status" value="1"/>
</dbReference>